<evidence type="ECO:0000256" key="2">
    <source>
        <dbReference type="RuleBase" id="RU003749"/>
    </source>
</evidence>
<evidence type="ECO:0000259" key="3">
    <source>
        <dbReference type="PROSITE" id="PS50801"/>
    </source>
</evidence>
<evidence type="ECO:0000313" key="5">
    <source>
        <dbReference type="Proteomes" id="UP000000428"/>
    </source>
</evidence>
<dbReference type="Proteomes" id="UP000000428">
    <property type="component" value="Chromosome"/>
</dbReference>
<reference evidence="4 5" key="3">
    <citation type="journal article" date="2014" name="J. Ind. Microbiol. Biotechnol.">
        <title>Genome mining of the Streptomyces avermitilis genome and development of genome-minimized hosts for heterologous expression of biosynthetic gene clusters.</title>
        <authorList>
            <person name="Ikeda H."/>
            <person name="Shin-ya K."/>
            <person name="Omura S."/>
        </authorList>
    </citation>
    <scope>NUCLEOTIDE SEQUENCE [LARGE SCALE GENOMIC DNA]</scope>
    <source>
        <strain evidence="5">ATCC 31267 / DSM 46492 / JCM 5070 / NBRC 14893 / NCIMB 12804 / NRRL 8165 / MA-4680</strain>
    </source>
</reference>
<dbReference type="CDD" id="cd07043">
    <property type="entry name" value="STAS_anti-anti-sigma_factors"/>
    <property type="match status" value="1"/>
</dbReference>
<dbReference type="PANTHER" id="PTHR33495">
    <property type="entry name" value="ANTI-SIGMA FACTOR ANTAGONIST TM_1081-RELATED-RELATED"/>
    <property type="match status" value="1"/>
</dbReference>
<dbReference type="PANTHER" id="PTHR33495:SF2">
    <property type="entry name" value="ANTI-SIGMA FACTOR ANTAGONIST TM_1081-RELATED"/>
    <property type="match status" value="1"/>
</dbReference>
<comment type="similarity">
    <text evidence="1 2">Belongs to the anti-sigma-factor antagonist family.</text>
</comment>
<dbReference type="Gene3D" id="3.30.750.24">
    <property type="entry name" value="STAS domain"/>
    <property type="match status" value="1"/>
</dbReference>
<accession>Q82RA8</accession>
<dbReference type="AlphaFoldDB" id="Q82RA8"/>
<dbReference type="Pfam" id="PF01740">
    <property type="entry name" value="STAS"/>
    <property type="match status" value="1"/>
</dbReference>
<sequence>MRARCWRKDCIGVPRQGTGAGWVRTRCARIRDPQSASPVEEVVTDTHEAARPGLSIDHQAVDGIRIVVLRGEIDHANRDSLHEALLIPEGEAEPRTVADFRGVTFMDSSGINVLITAHRAAQDAGGWLRLAGVQEPVQRVLALVGIDTLIPCHSTLEEALTS</sequence>
<dbReference type="NCBIfam" id="TIGR00377">
    <property type="entry name" value="ant_ant_sig"/>
    <property type="match status" value="1"/>
</dbReference>
<reference evidence="4 5" key="1">
    <citation type="journal article" date="2001" name="Proc. Natl. Acad. Sci. U.S.A.">
        <title>Genome sequence of an industrial microorganism Streptomyces avermitilis: deducing the ability of producing secondary metabolites.</title>
        <authorList>
            <person name="Omura S."/>
            <person name="Ikeda H."/>
            <person name="Ishikawa J."/>
            <person name="Hanamoto A."/>
            <person name="Takahashi C."/>
            <person name="Shinose M."/>
            <person name="Takahashi Y."/>
            <person name="Horikawa H."/>
            <person name="Nakazawa H."/>
            <person name="Osonoe T."/>
            <person name="Kikuchi H."/>
            <person name="Shiba T."/>
            <person name="Sakaki Y."/>
            <person name="Hattori M."/>
        </authorList>
    </citation>
    <scope>NUCLEOTIDE SEQUENCE [LARGE SCALE GENOMIC DNA]</scope>
    <source>
        <strain evidence="5">ATCC 31267 / DSM 46492 / JCM 5070 / NBRC 14893 / NCIMB 12804 / NRRL 8165 / MA-4680</strain>
    </source>
</reference>
<dbReference type="InterPro" id="IPR003658">
    <property type="entry name" value="Anti-sigma_ant"/>
</dbReference>
<gene>
    <name evidence="4" type="ORF">SAVERM_235</name>
</gene>
<evidence type="ECO:0000313" key="4">
    <source>
        <dbReference type="EMBL" id="BAC67944.1"/>
    </source>
</evidence>
<dbReference type="PROSITE" id="PS50801">
    <property type="entry name" value="STAS"/>
    <property type="match status" value="1"/>
</dbReference>
<dbReference type="KEGG" id="sma:SAVERM_235"/>
<dbReference type="SUPFAM" id="SSF52091">
    <property type="entry name" value="SpoIIaa-like"/>
    <property type="match status" value="1"/>
</dbReference>
<feature type="domain" description="STAS" evidence="3">
    <location>
        <begin position="54"/>
        <end position="162"/>
    </location>
</feature>
<dbReference type="eggNOG" id="COG1366">
    <property type="taxonomic scope" value="Bacteria"/>
</dbReference>
<name>Q82RA8_STRAW</name>
<protein>
    <recommendedName>
        <fullName evidence="2">Anti-sigma factor antagonist</fullName>
    </recommendedName>
</protein>
<proteinExistence type="inferred from homology"/>
<dbReference type="EMBL" id="BA000030">
    <property type="protein sequence ID" value="BAC67944.1"/>
    <property type="molecule type" value="Genomic_DNA"/>
</dbReference>
<dbReference type="OrthoDB" id="4827422at2"/>
<dbReference type="GO" id="GO:0043856">
    <property type="term" value="F:anti-sigma factor antagonist activity"/>
    <property type="evidence" value="ECO:0007669"/>
    <property type="project" value="InterPro"/>
</dbReference>
<reference evidence="4 5" key="2">
    <citation type="journal article" date="2003" name="Nat. Biotechnol.">
        <title>Complete genome sequence and comparative analysis of the industrial microorganism Streptomyces avermitilis.</title>
        <authorList>
            <person name="Ikeda H."/>
            <person name="Ishikawa J."/>
            <person name="Hanamoto A."/>
            <person name="Shinose M."/>
            <person name="Kikuchi H."/>
            <person name="Shiba T."/>
            <person name="Sakaki Y."/>
            <person name="Hattori M."/>
            <person name="Omura S."/>
        </authorList>
    </citation>
    <scope>NUCLEOTIDE SEQUENCE [LARGE SCALE GENOMIC DNA]</scope>
    <source>
        <strain evidence="5">ATCC 31267 / DSM 46492 / JCM 5070 / NBRC 14893 / NCIMB 12804 / NRRL 8165 / MA-4680</strain>
    </source>
</reference>
<dbReference type="HOGENOM" id="CLU_115403_3_2_11"/>
<organism evidence="4 5">
    <name type="scientific">Streptomyces avermitilis (strain ATCC 31267 / DSM 46492 / JCM 5070 / NBRC 14893 / NCIMB 12804 / NRRL 8165 / MA-4680)</name>
    <dbReference type="NCBI Taxonomy" id="227882"/>
    <lineage>
        <taxon>Bacteria</taxon>
        <taxon>Bacillati</taxon>
        <taxon>Actinomycetota</taxon>
        <taxon>Actinomycetes</taxon>
        <taxon>Kitasatosporales</taxon>
        <taxon>Streptomycetaceae</taxon>
        <taxon>Streptomyces</taxon>
    </lineage>
</organism>
<evidence type="ECO:0000256" key="1">
    <source>
        <dbReference type="ARBA" id="ARBA00009013"/>
    </source>
</evidence>
<dbReference type="InterPro" id="IPR036513">
    <property type="entry name" value="STAS_dom_sf"/>
</dbReference>
<dbReference type="InterPro" id="IPR002645">
    <property type="entry name" value="STAS_dom"/>
</dbReference>
<keyword evidence="5" id="KW-1185">Reference proteome</keyword>